<dbReference type="AlphaFoldDB" id="N9T412"/>
<evidence type="ECO:0000313" key="1">
    <source>
        <dbReference type="EMBL" id="ENX58432.1"/>
    </source>
</evidence>
<protein>
    <submittedName>
        <fullName evidence="1">Uncharacterized protein</fullName>
    </submittedName>
</protein>
<gene>
    <name evidence="1" type="ORF">F902_02832</name>
</gene>
<dbReference type="EMBL" id="APRN01000036">
    <property type="protein sequence ID" value="ENX58432.1"/>
    <property type="molecule type" value="Genomic_DNA"/>
</dbReference>
<dbReference type="Proteomes" id="UP000013084">
    <property type="component" value="Unassembled WGS sequence"/>
</dbReference>
<sequence>MKCSQLKLKIFKYQKHWSVNRNWCAEFLNDRERVNNEIKAMLRQTN</sequence>
<keyword evidence="2" id="KW-1185">Reference proteome</keyword>
<accession>N9T412</accession>
<evidence type="ECO:0000313" key="2">
    <source>
        <dbReference type="Proteomes" id="UP000013084"/>
    </source>
</evidence>
<dbReference type="HOGENOM" id="CLU_3179010_0_0_6"/>
<comment type="caution">
    <text evidence="1">The sequence shown here is derived from an EMBL/GenBank/DDBJ whole genome shotgun (WGS) entry which is preliminary data.</text>
</comment>
<reference evidence="1 2" key="1">
    <citation type="submission" date="2013-02" db="EMBL/GenBank/DDBJ databases">
        <title>The Genome Sequence of Acinetobacter sp. CIP 70.18.</title>
        <authorList>
            <consortium name="The Broad Institute Genome Sequencing Platform"/>
            <consortium name="The Broad Institute Genome Sequencing Center for Infectious Disease"/>
            <person name="Cerqueira G."/>
            <person name="Feldgarden M."/>
            <person name="Courvalin P."/>
            <person name="Perichon B."/>
            <person name="Grillot-Courvalin C."/>
            <person name="Clermont D."/>
            <person name="Rocha E."/>
            <person name="Yoon E.-J."/>
            <person name="Nemec A."/>
            <person name="Walker B."/>
            <person name="Young S.K."/>
            <person name="Zeng Q."/>
            <person name="Gargeya S."/>
            <person name="Fitzgerald M."/>
            <person name="Haas B."/>
            <person name="Abouelleil A."/>
            <person name="Alvarado L."/>
            <person name="Arachchi H.M."/>
            <person name="Berlin A.M."/>
            <person name="Chapman S.B."/>
            <person name="Dewar J."/>
            <person name="Goldberg J."/>
            <person name="Griggs A."/>
            <person name="Gujja S."/>
            <person name="Hansen M."/>
            <person name="Howarth C."/>
            <person name="Imamovic A."/>
            <person name="Larimer J."/>
            <person name="McCowan C."/>
            <person name="Murphy C."/>
            <person name="Neiman D."/>
            <person name="Pearson M."/>
            <person name="Priest M."/>
            <person name="Roberts A."/>
            <person name="Saif S."/>
            <person name="Shea T."/>
            <person name="Sisk P."/>
            <person name="Sykes S."/>
            <person name="Wortman J."/>
            <person name="Nusbaum C."/>
            <person name="Birren B."/>
        </authorList>
    </citation>
    <scope>NUCLEOTIDE SEQUENCE [LARGE SCALE GENOMIC DNA]</scope>
    <source>
        <strain evidence="1 2">CIP 70.18</strain>
    </source>
</reference>
<name>N9T412_9GAMM</name>
<organism evidence="1 2">
    <name type="scientific">Acinetobacter higginsii</name>
    <dbReference type="NCBI Taxonomy" id="70347"/>
    <lineage>
        <taxon>Bacteria</taxon>
        <taxon>Pseudomonadati</taxon>
        <taxon>Pseudomonadota</taxon>
        <taxon>Gammaproteobacteria</taxon>
        <taxon>Moraxellales</taxon>
        <taxon>Moraxellaceae</taxon>
        <taxon>Acinetobacter</taxon>
    </lineage>
</organism>
<proteinExistence type="predicted"/>